<dbReference type="RefSeq" id="WP_015233778.1">
    <property type="nucleotide sequence ID" value="NZ_FORO01000001.1"/>
</dbReference>
<proteinExistence type="predicted"/>
<dbReference type="Proteomes" id="UP000182829">
    <property type="component" value="Unassembled WGS sequence"/>
</dbReference>
<keyword evidence="1" id="KW-0812">Transmembrane</keyword>
<sequence>MSTLPVTLATFPRAVADSLEPWLSGRVAIATGEWVSPALAPLLLVVIVLATVGTTVLFVVGFGSYLRRRTVRYRLLTVVLGLLVVRSAVGLGTVFAVVPMTVHHLVEHGIDVLIATSLLYLVVRERPPGTAYGDGE</sequence>
<gene>
    <name evidence="2" type="ORF">SAMN05443661_101188</name>
</gene>
<protein>
    <submittedName>
        <fullName evidence="2">Uncharacterized protein</fullName>
    </submittedName>
</protein>
<keyword evidence="1" id="KW-1133">Transmembrane helix</keyword>
<accession>A0A1I3IZ57</accession>
<dbReference type="AlphaFoldDB" id="A0A1I3IZ57"/>
<dbReference type="EMBL" id="FORO01000001">
    <property type="protein sequence ID" value="SFI53269.1"/>
    <property type="molecule type" value="Genomic_DNA"/>
</dbReference>
<evidence type="ECO:0000256" key="1">
    <source>
        <dbReference type="SAM" id="Phobius"/>
    </source>
</evidence>
<dbReference type="GeneID" id="14210144"/>
<feature type="transmembrane region" description="Helical" evidence="1">
    <location>
        <begin position="40"/>
        <end position="63"/>
    </location>
</feature>
<feature type="transmembrane region" description="Helical" evidence="1">
    <location>
        <begin position="75"/>
        <end position="98"/>
    </location>
</feature>
<evidence type="ECO:0000313" key="2">
    <source>
        <dbReference type="EMBL" id="SFI53269.1"/>
    </source>
</evidence>
<keyword evidence="1" id="KW-0472">Membrane</keyword>
<dbReference type="Pfam" id="PF24283">
    <property type="entry name" value="DUF7471"/>
    <property type="match status" value="1"/>
</dbReference>
<dbReference type="InterPro" id="IPR055894">
    <property type="entry name" value="DUF7471"/>
</dbReference>
<evidence type="ECO:0000313" key="3">
    <source>
        <dbReference type="Proteomes" id="UP000182829"/>
    </source>
</evidence>
<reference evidence="2 3" key="1">
    <citation type="submission" date="2016-10" db="EMBL/GenBank/DDBJ databases">
        <authorList>
            <person name="de Groot N.N."/>
        </authorList>
    </citation>
    <scope>NUCLEOTIDE SEQUENCE [LARGE SCALE GENOMIC DNA]</scope>
    <source>
        <strain evidence="2 3">SP2</strain>
    </source>
</reference>
<name>A0A1I3IZ57_9EURY</name>
<organism evidence="2 3">
    <name type="scientific">Natronobacterium gregoryi</name>
    <dbReference type="NCBI Taxonomy" id="44930"/>
    <lineage>
        <taxon>Archaea</taxon>
        <taxon>Methanobacteriati</taxon>
        <taxon>Methanobacteriota</taxon>
        <taxon>Stenosarchaea group</taxon>
        <taxon>Halobacteria</taxon>
        <taxon>Halobacteriales</taxon>
        <taxon>Natrialbaceae</taxon>
        <taxon>Natronobacterium</taxon>
    </lineage>
</organism>